<organism evidence="1 2">
    <name type="scientific">Ixodes persulcatus</name>
    <name type="common">Taiga tick</name>
    <dbReference type="NCBI Taxonomy" id="34615"/>
    <lineage>
        <taxon>Eukaryota</taxon>
        <taxon>Metazoa</taxon>
        <taxon>Ecdysozoa</taxon>
        <taxon>Arthropoda</taxon>
        <taxon>Chelicerata</taxon>
        <taxon>Arachnida</taxon>
        <taxon>Acari</taxon>
        <taxon>Parasitiformes</taxon>
        <taxon>Ixodida</taxon>
        <taxon>Ixodoidea</taxon>
        <taxon>Ixodidae</taxon>
        <taxon>Ixodinae</taxon>
        <taxon>Ixodes</taxon>
    </lineage>
</organism>
<evidence type="ECO:0000313" key="1">
    <source>
        <dbReference type="EMBL" id="KAG0416196.1"/>
    </source>
</evidence>
<name>A0AC60P9Y4_IXOPE</name>
<proteinExistence type="predicted"/>
<evidence type="ECO:0000313" key="2">
    <source>
        <dbReference type="Proteomes" id="UP000805193"/>
    </source>
</evidence>
<accession>A0AC60P9Y4</accession>
<reference evidence="1 2" key="1">
    <citation type="journal article" date="2020" name="Cell">
        <title>Large-Scale Comparative Analyses of Tick Genomes Elucidate Their Genetic Diversity and Vector Capacities.</title>
        <authorList>
            <consortium name="Tick Genome and Microbiome Consortium (TIGMIC)"/>
            <person name="Jia N."/>
            <person name="Wang J."/>
            <person name="Shi W."/>
            <person name="Du L."/>
            <person name="Sun Y."/>
            <person name="Zhan W."/>
            <person name="Jiang J.F."/>
            <person name="Wang Q."/>
            <person name="Zhang B."/>
            <person name="Ji P."/>
            <person name="Bell-Sakyi L."/>
            <person name="Cui X.M."/>
            <person name="Yuan T.T."/>
            <person name="Jiang B.G."/>
            <person name="Yang W.F."/>
            <person name="Lam T.T."/>
            <person name="Chang Q.C."/>
            <person name="Ding S.J."/>
            <person name="Wang X.J."/>
            <person name="Zhu J.G."/>
            <person name="Ruan X.D."/>
            <person name="Zhao L."/>
            <person name="Wei J.T."/>
            <person name="Ye R.Z."/>
            <person name="Que T.C."/>
            <person name="Du C.H."/>
            <person name="Zhou Y.H."/>
            <person name="Cheng J.X."/>
            <person name="Dai P.F."/>
            <person name="Guo W.B."/>
            <person name="Han X.H."/>
            <person name="Huang E.J."/>
            <person name="Li L.F."/>
            <person name="Wei W."/>
            <person name="Gao Y.C."/>
            <person name="Liu J.Z."/>
            <person name="Shao H.Z."/>
            <person name="Wang X."/>
            <person name="Wang C.C."/>
            <person name="Yang T.C."/>
            <person name="Huo Q.B."/>
            <person name="Li W."/>
            <person name="Chen H.Y."/>
            <person name="Chen S.E."/>
            <person name="Zhou L.G."/>
            <person name="Ni X.B."/>
            <person name="Tian J.H."/>
            <person name="Sheng Y."/>
            <person name="Liu T."/>
            <person name="Pan Y.S."/>
            <person name="Xia L.Y."/>
            <person name="Li J."/>
            <person name="Zhao F."/>
            <person name="Cao W.C."/>
        </authorList>
    </citation>
    <scope>NUCLEOTIDE SEQUENCE [LARGE SCALE GENOMIC DNA]</scope>
    <source>
        <strain evidence="1">Iper-2018</strain>
    </source>
</reference>
<dbReference type="EMBL" id="JABSTQ010010976">
    <property type="protein sequence ID" value="KAG0416196.1"/>
    <property type="molecule type" value="Genomic_DNA"/>
</dbReference>
<dbReference type="Proteomes" id="UP000805193">
    <property type="component" value="Unassembled WGS sequence"/>
</dbReference>
<gene>
    <name evidence="1" type="ORF">HPB47_006620</name>
</gene>
<sequence>MTLELLPIKSRNRPVTERALRLRERTHRQRSHRRQGGPSEALGECIRELYLVDRHGIPKCTLSRILKDGDKIEKAYNSGAFAPGKKRMRLADHEGLKKGLFPWFKRAQSSNLPVNGPILEEKARDIALQIQRQLAKPFQEAMMLCMNRNKGYTLDLLPAIHISAQSWDEVAPTTIQRCFGHAGFSKKVATDQEESDADSAEAHAVFGLVAEVCGTGTVTMDDNEDVDDDVVTCREDTFADLLRKVEDGTGDESEEEIDNDVHQSTPPSTTEASHAVEVLQRYFQIEGCLELVCSPNKMNAYYVKQCHAKLKQTTLHSFFWSCDP</sequence>
<keyword evidence="2" id="KW-1185">Reference proteome</keyword>
<comment type="caution">
    <text evidence="1">The sequence shown here is derived from an EMBL/GenBank/DDBJ whole genome shotgun (WGS) entry which is preliminary data.</text>
</comment>
<protein>
    <submittedName>
        <fullName evidence="1">Uncharacterized protein</fullName>
    </submittedName>
</protein>